<organism evidence="1 2">
    <name type="scientific">Candidatus Methanolliviera hydrocarbonicum</name>
    <dbReference type="NCBI Taxonomy" id="2491085"/>
    <lineage>
        <taxon>Archaea</taxon>
        <taxon>Methanobacteriati</taxon>
        <taxon>Methanobacteriota</taxon>
        <taxon>Candidatus Methanoliparia</taxon>
        <taxon>Candidatus Methanoliparales</taxon>
        <taxon>Candidatus Methanollivieraceae</taxon>
        <taxon>Candidatus Methanolliviera</taxon>
    </lineage>
</organism>
<evidence type="ECO:0000313" key="2">
    <source>
        <dbReference type="Proteomes" id="UP000320766"/>
    </source>
</evidence>
<dbReference type="SUPFAM" id="SSF52768">
    <property type="entry name" value="Arginase/deacetylase"/>
    <property type="match status" value="1"/>
</dbReference>
<dbReference type="InterPro" id="IPR037138">
    <property type="entry name" value="His_deacetylse_dom_sf"/>
</dbReference>
<dbReference type="AlphaFoldDB" id="A0A520KV08"/>
<evidence type="ECO:0000313" key="1">
    <source>
        <dbReference type="EMBL" id="RZN67509.1"/>
    </source>
</evidence>
<gene>
    <name evidence="1" type="ORF">EF807_07530</name>
</gene>
<protein>
    <recommendedName>
        <fullName evidence="3">Histone deacetylase domain-containing protein</fullName>
    </recommendedName>
</protein>
<proteinExistence type="predicted"/>
<accession>A0A520KV08</accession>
<comment type="caution">
    <text evidence="1">The sequence shown here is derived from an EMBL/GenBank/DDBJ whole genome shotgun (WGS) entry which is preliminary data.</text>
</comment>
<dbReference type="Gene3D" id="3.40.800.20">
    <property type="entry name" value="Histone deacetylase domain"/>
    <property type="match status" value="1"/>
</dbReference>
<sequence>MQRRKLGHHARYENAWGGTYLSCTGPSIADLREKVLRNRRFLGYHNEVVRAGKKLRFAIIDTDSHHGDGTRSIFRWDKDVLHICFCSNSKMEDETKIDVDFLKLVELVRSCSIEACGGRYVIIIMGGSRGDIAEYIFPRMIRILAK</sequence>
<dbReference type="InterPro" id="IPR023696">
    <property type="entry name" value="Ureohydrolase_dom_sf"/>
</dbReference>
<evidence type="ECO:0008006" key="3">
    <source>
        <dbReference type="Google" id="ProtNLM"/>
    </source>
</evidence>
<reference evidence="1 2" key="1">
    <citation type="journal article" date="2019" name="Nat. Microbiol.">
        <title>Wide diversity of methane and short-chain alkane metabolisms in uncultured archaea.</title>
        <authorList>
            <person name="Borrel G."/>
            <person name="Adam P.S."/>
            <person name="McKay L.J."/>
            <person name="Chen L.X."/>
            <person name="Sierra-Garcia I.N."/>
            <person name="Sieber C.M."/>
            <person name="Letourneur Q."/>
            <person name="Ghozlane A."/>
            <person name="Andersen G.L."/>
            <person name="Li W.J."/>
            <person name="Hallam S.J."/>
            <person name="Muyzer G."/>
            <person name="de Oliveira V.M."/>
            <person name="Inskeep W.P."/>
            <person name="Banfield J.F."/>
            <person name="Gribaldo S."/>
        </authorList>
    </citation>
    <scope>NUCLEOTIDE SEQUENCE [LARGE SCALE GENOMIC DNA]</scope>
    <source>
        <strain evidence="1">NM1b</strain>
    </source>
</reference>
<dbReference type="EMBL" id="RXIL01000134">
    <property type="protein sequence ID" value="RZN67509.1"/>
    <property type="molecule type" value="Genomic_DNA"/>
</dbReference>
<dbReference type="Proteomes" id="UP000320766">
    <property type="component" value="Unassembled WGS sequence"/>
</dbReference>
<name>A0A520KV08_9EURY</name>